<comment type="similarity">
    <text evidence="2">Belongs to the GtrA family.</text>
</comment>
<evidence type="ECO:0000256" key="1">
    <source>
        <dbReference type="ARBA" id="ARBA00004141"/>
    </source>
</evidence>
<reference evidence="8 9" key="1">
    <citation type="submission" date="2020-07" db="EMBL/GenBank/DDBJ databases">
        <title>Sequencing the genomes of 1000 actinobacteria strains.</title>
        <authorList>
            <person name="Klenk H.-P."/>
        </authorList>
    </citation>
    <scope>NUCLEOTIDE SEQUENCE [LARGE SCALE GENOMIC DNA]</scope>
    <source>
        <strain evidence="8 9">DSM 29531</strain>
    </source>
</reference>
<feature type="transmembrane region" description="Helical" evidence="6">
    <location>
        <begin position="38"/>
        <end position="56"/>
    </location>
</feature>
<feature type="domain" description="GtrA/DPMS transmembrane" evidence="7">
    <location>
        <begin position="13"/>
        <end position="129"/>
    </location>
</feature>
<feature type="transmembrane region" description="Helical" evidence="6">
    <location>
        <begin position="12"/>
        <end position="32"/>
    </location>
</feature>
<dbReference type="InterPro" id="IPR051401">
    <property type="entry name" value="GtrA_CellWall_Glycosyl"/>
</dbReference>
<keyword evidence="4 6" id="KW-1133">Transmembrane helix</keyword>
<name>A0A853D8J0_9MICO</name>
<proteinExistence type="inferred from homology"/>
<sequence>MSARRKLGAQVVKFAVIGVGSTVLNLLLFALLRHALGNQWANITALLICTVINTALNRRYTFGARGTGGAARVQLQSLVLLAITVAMTSGALEILRQTDPHADSLVSTGTVAVGNVIATVIRFLLLRRWFAPAAPEVVAAESAPTAL</sequence>
<organism evidence="8 9">
    <name type="scientific">Allobranchiibius huperziae</name>
    <dbReference type="NCBI Taxonomy" id="1874116"/>
    <lineage>
        <taxon>Bacteria</taxon>
        <taxon>Bacillati</taxon>
        <taxon>Actinomycetota</taxon>
        <taxon>Actinomycetes</taxon>
        <taxon>Micrococcales</taxon>
        <taxon>Dermacoccaceae</taxon>
        <taxon>Allobranchiibius</taxon>
    </lineage>
</organism>
<dbReference type="InterPro" id="IPR007267">
    <property type="entry name" value="GtrA_DPMS_TM"/>
</dbReference>
<keyword evidence="9" id="KW-1185">Reference proteome</keyword>
<evidence type="ECO:0000256" key="3">
    <source>
        <dbReference type="ARBA" id="ARBA00022692"/>
    </source>
</evidence>
<protein>
    <submittedName>
        <fullName evidence="8">Putative flippase GtrA</fullName>
    </submittedName>
</protein>
<evidence type="ECO:0000256" key="4">
    <source>
        <dbReference type="ARBA" id="ARBA00022989"/>
    </source>
</evidence>
<dbReference type="Pfam" id="PF04138">
    <property type="entry name" value="GtrA_DPMS_TM"/>
    <property type="match status" value="1"/>
</dbReference>
<gene>
    <name evidence="8" type="ORF">HNR15_000251</name>
</gene>
<dbReference type="AlphaFoldDB" id="A0A853D8J0"/>
<dbReference type="GO" id="GO:0000271">
    <property type="term" value="P:polysaccharide biosynthetic process"/>
    <property type="evidence" value="ECO:0007669"/>
    <property type="project" value="InterPro"/>
</dbReference>
<dbReference type="PANTHER" id="PTHR38459">
    <property type="entry name" value="PROPHAGE BACTOPRENOL-LINKED GLUCOSE TRANSLOCASE HOMOLOG"/>
    <property type="match status" value="1"/>
</dbReference>
<evidence type="ECO:0000256" key="5">
    <source>
        <dbReference type="ARBA" id="ARBA00023136"/>
    </source>
</evidence>
<comment type="subcellular location">
    <subcellularLocation>
        <location evidence="1">Membrane</location>
        <topology evidence="1">Multi-pass membrane protein</topology>
    </subcellularLocation>
</comment>
<keyword evidence="5 6" id="KW-0472">Membrane</keyword>
<evidence type="ECO:0000313" key="9">
    <source>
        <dbReference type="Proteomes" id="UP000571817"/>
    </source>
</evidence>
<evidence type="ECO:0000256" key="6">
    <source>
        <dbReference type="SAM" id="Phobius"/>
    </source>
</evidence>
<dbReference type="GO" id="GO:0005886">
    <property type="term" value="C:plasma membrane"/>
    <property type="evidence" value="ECO:0007669"/>
    <property type="project" value="TreeGrafter"/>
</dbReference>
<feature type="transmembrane region" description="Helical" evidence="6">
    <location>
        <begin position="77"/>
        <end position="95"/>
    </location>
</feature>
<evidence type="ECO:0000313" key="8">
    <source>
        <dbReference type="EMBL" id="NYJ73288.1"/>
    </source>
</evidence>
<dbReference type="Proteomes" id="UP000571817">
    <property type="component" value="Unassembled WGS sequence"/>
</dbReference>
<accession>A0A853D8J0</accession>
<comment type="caution">
    <text evidence="8">The sequence shown here is derived from an EMBL/GenBank/DDBJ whole genome shotgun (WGS) entry which is preliminary data.</text>
</comment>
<keyword evidence="3 6" id="KW-0812">Transmembrane</keyword>
<evidence type="ECO:0000259" key="7">
    <source>
        <dbReference type="Pfam" id="PF04138"/>
    </source>
</evidence>
<dbReference type="RefSeq" id="WP_179478461.1">
    <property type="nucleotide sequence ID" value="NZ_JACCFW010000001.1"/>
</dbReference>
<dbReference type="PANTHER" id="PTHR38459:SF1">
    <property type="entry name" value="PROPHAGE BACTOPRENOL-LINKED GLUCOSE TRANSLOCASE HOMOLOG"/>
    <property type="match status" value="1"/>
</dbReference>
<evidence type="ECO:0000256" key="2">
    <source>
        <dbReference type="ARBA" id="ARBA00009399"/>
    </source>
</evidence>
<feature type="transmembrane region" description="Helical" evidence="6">
    <location>
        <begin position="107"/>
        <end position="125"/>
    </location>
</feature>
<dbReference type="EMBL" id="JACCFW010000001">
    <property type="protein sequence ID" value="NYJ73288.1"/>
    <property type="molecule type" value="Genomic_DNA"/>
</dbReference>